<comment type="caution">
    <text evidence="1">The sequence shown here is derived from an EMBL/GenBank/DDBJ whole genome shotgun (WGS) entry which is preliminary data.</text>
</comment>
<proteinExistence type="predicted"/>
<evidence type="ECO:0000313" key="2">
    <source>
        <dbReference type="Proteomes" id="UP000789920"/>
    </source>
</evidence>
<organism evidence="1 2">
    <name type="scientific">Racocetra persica</name>
    <dbReference type="NCBI Taxonomy" id="160502"/>
    <lineage>
        <taxon>Eukaryota</taxon>
        <taxon>Fungi</taxon>
        <taxon>Fungi incertae sedis</taxon>
        <taxon>Mucoromycota</taxon>
        <taxon>Glomeromycotina</taxon>
        <taxon>Glomeromycetes</taxon>
        <taxon>Diversisporales</taxon>
        <taxon>Gigasporaceae</taxon>
        <taxon>Racocetra</taxon>
    </lineage>
</organism>
<keyword evidence="2" id="KW-1185">Reference proteome</keyword>
<name>A0ACA9N3D1_9GLOM</name>
<reference evidence="1" key="1">
    <citation type="submission" date="2021-06" db="EMBL/GenBank/DDBJ databases">
        <authorList>
            <person name="Kallberg Y."/>
            <person name="Tangrot J."/>
            <person name="Rosling A."/>
        </authorList>
    </citation>
    <scope>NUCLEOTIDE SEQUENCE</scope>
    <source>
        <strain evidence="1">MA461A</strain>
    </source>
</reference>
<protein>
    <submittedName>
        <fullName evidence="1">30068_t:CDS:1</fullName>
    </submittedName>
</protein>
<evidence type="ECO:0000313" key="1">
    <source>
        <dbReference type="EMBL" id="CAG8625787.1"/>
    </source>
</evidence>
<dbReference type="Proteomes" id="UP000789920">
    <property type="component" value="Unassembled WGS sequence"/>
</dbReference>
<sequence length="91" mass="10615">MACIFEGHPGRVEYFVSECNQSTNIVKLELAKLKIADKDIILDYELKNENKKQYYNSLIRICDKALISRNRYQKLAAIDSNIVQEYLLDNN</sequence>
<dbReference type="EMBL" id="CAJVQC010011277">
    <property type="protein sequence ID" value="CAG8625787.1"/>
    <property type="molecule type" value="Genomic_DNA"/>
</dbReference>
<gene>
    <name evidence="1" type="ORF">RPERSI_LOCUS6901</name>
</gene>
<accession>A0ACA9N3D1</accession>
<feature type="non-terminal residue" evidence="1">
    <location>
        <position position="91"/>
    </location>
</feature>